<accession>A0A4Y9YKL0</accession>
<evidence type="ECO:0000256" key="1">
    <source>
        <dbReference type="SAM" id="Coils"/>
    </source>
</evidence>
<protein>
    <submittedName>
        <fullName evidence="3">Uncharacterized protein</fullName>
    </submittedName>
</protein>
<organism evidence="3 4">
    <name type="scientific">Dentipellis fragilis</name>
    <dbReference type="NCBI Taxonomy" id="205917"/>
    <lineage>
        <taxon>Eukaryota</taxon>
        <taxon>Fungi</taxon>
        <taxon>Dikarya</taxon>
        <taxon>Basidiomycota</taxon>
        <taxon>Agaricomycotina</taxon>
        <taxon>Agaricomycetes</taxon>
        <taxon>Russulales</taxon>
        <taxon>Hericiaceae</taxon>
        <taxon>Dentipellis</taxon>
    </lineage>
</organism>
<evidence type="ECO:0000256" key="2">
    <source>
        <dbReference type="SAM" id="MobiDB-lite"/>
    </source>
</evidence>
<keyword evidence="1" id="KW-0175">Coiled coil</keyword>
<name>A0A4Y9YKL0_9AGAM</name>
<gene>
    <name evidence="3" type="ORF">EVG20_g6740</name>
</gene>
<proteinExistence type="predicted"/>
<reference evidence="3 4" key="1">
    <citation type="submission" date="2019-02" db="EMBL/GenBank/DDBJ databases">
        <title>Genome sequencing of the rare red list fungi Dentipellis fragilis.</title>
        <authorList>
            <person name="Buettner E."/>
            <person name="Kellner H."/>
        </authorList>
    </citation>
    <scope>NUCLEOTIDE SEQUENCE [LARGE SCALE GENOMIC DNA]</scope>
    <source>
        <strain evidence="3 4">DSM 105465</strain>
    </source>
</reference>
<dbReference type="Proteomes" id="UP000298327">
    <property type="component" value="Unassembled WGS sequence"/>
</dbReference>
<feature type="region of interest" description="Disordered" evidence="2">
    <location>
        <begin position="243"/>
        <end position="321"/>
    </location>
</feature>
<dbReference type="EMBL" id="SEOQ01000468">
    <property type="protein sequence ID" value="TFY62338.1"/>
    <property type="molecule type" value="Genomic_DNA"/>
</dbReference>
<dbReference type="AlphaFoldDB" id="A0A4Y9YKL0"/>
<keyword evidence="4" id="KW-1185">Reference proteome</keyword>
<evidence type="ECO:0000313" key="4">
    <source>
        <dbReference type="Proteomes" id="UP000298327"/>
    </source>
</evidence>
<feature type="coiled-coil region" evidence="1">
    <location>
        <begin position="359"/>
        <end position="393"/>
    </location>
</feature>
<evidence type="ECO:0000313" key="3">
    <source>
        <dbReference type="EMBL" id="TFY62338.1"/>
    </source>
</evidence>
<sequence>MLTPSLRAARAVQASTAFFIVIPYWEVTAALDLVLSSQWYVFTFSLTHIAKTEQDCHLPFGNACTLGRLSDRSLEDFLFHPRPVLVNTHVSRANHRQPYSWTGLPNQVSGSSSRAAAPPATAHIQSDATYAGYPNIGNHPPATAYAESHSYDTNYQHGTSFQAPGNPTLHPTYDPHHDEFRATLESAFPHLHTTQIGSATSVTGGSAYQGYISGNVGTDFPHSSYSELANYAGDYCPARNTSEATQATVSSRGYVAPSSMHHNPTSDGRASVAEPSAKGQKRKSRKGATDATAISQAEPLGDEADKERAKKKKKAMQQRGYRKDYTGVVAQLEAVLPDEYKMKTSRLTRRTVDRSVECIQYLRDENGTLKTKLDQKEEELQEMRAERDEALFTLNITRQKLWYALEEGDRRQNTIEQLEQSARYWESDRPKM</sequence>
<comment type="caution">
    <text evidence="3">The sequence shown here is derived from an EMBL/GenBank/DDBJ whole genome shotgun (WGS) entry which is preliminary data.</text>
</comment>